<dbReference type="InterPro" id="IPR000326">
    <property type="entry name" value="PAP2/HPO"/>
</dbReference>
<feature type="transmembrane region" description="Helical" evidence="1">
    <location>
        <begin position="134"/>
        <end position="152"/>
    </location>
</feature>
<feature type="domain" description="Phosphatidic acid phosphatase type 2/haloperoxidase" evidence="2">
    <location>
        <begin position="87"/>
        <end position="202"/>
    </location>
</feature>
<dbReference type="InterPro" id="IPR036938">
    <property type="entry name" value="PAP2/HPO_sf"/>
</dbReference>
<keyword evidence="1" id="KW-1133">Transmembrane helix</keyword>
<dbReference type="PANTHER" id="PTHR14969">
    <property type="entry name" value="SPHINGOSINE-1-PHOSPHATE PHOSPHOHYDROLASE"/>
    <property type="match status" value="1"/>
</dbReference>
<protein>
    <submittedName>
        <fullName evidence="3">Phosphatase PAP2 family protein</fullName>
    </submittedName>
</protein>
<evidence type="ECO:0000259" key="2">
    <source>
        <dbReference type="SMART" id="SM00014"/>
    </source>
</evidence>
<evidence type="ECO:0000313" key="3">
    <source>
        <dbReference type="EMBL" id="MFC6386872.1"/>
    </source>
</evidence>
<dbReference type="Proteomes" id="UP001596267">
    <property type="component" value="Unassembled WGS sequence"/>
</dbReference>
<organism evidence="3 4">
    <name type="scientific">Sporolactobacillus kofuensis</name>
    <dbReference type="NCBI Taxonomy" id="269672"/>
    <lineage>
        <taxon>Bacteria</taxon>
        <taxon>Bacillati</taxon>
        <taxon>Bacillota</taxon>
        <taxon>Bacilli</taxon>
        <taxon>Bacillales</taxon>
        <taxon>Sporolactobacillaceae</taxon>
        <taxon>Sporolactobacillus</taxon>
    </lineage>
</organism>
<sequence length="213" mass="24198">MQHDHRLAYKPWLWVVLFCVLFFLLLVIAIRQPGVQALDLRLVQILDPLRAPGAVAFFSKVTDLGSSRVLINIMILFIVYFLFRKHFLSAILLPIAFLAERPMNELLKSWVMRERPPFHHLVHARGYSFPSGHAMNAATVFGLLILLVVPLIKSKGLRIAWAVLGMAMILLIGFSRPFLRVHYFTDILAGYCAGGFLVGISAVVLIFVYNRKR</sequence>
<dbReference type="PANTHER" id="PTHR14969:SF13">
    <property type="entry name" value="AT30094P"/>
    <property type="match status" value="1"/>
</dbReference>
<dbReference type="CDD" id="cd03392">
    <property type="entry name" value="PAP2_like_2"/>
    <property type="match status" value="1"/>
</dbReference>
<name>A0ABW1WE82_9BACL</name>
<evidence type="ECO:0000313" key="4">
    <source>
        <dbReference type="Proteomes" id="UP001596267"/>
    </source>
</evidence>
<feature type="transmembrane region" description="Helical" evidence="1">
    <location>
        <begin position="188"/>
        <end position="209"/>
    </location>
</feature>
<dbReference type="Pfam" id="PF01569">
    <property type="entry name" value="PAP2"/>
    <property type="match status" value="1"/>
</dbReference>
<gene>
    <name evidence="3" type="ORF">ACFP7A_09675</name>
</gene>
<keyword evidence="1" id="KW-0472">Membrane</keyword>
<keyword evidence="4" id="KW-1185">Reference proteome</keyword>
<feature type="transmembrane region" description="Helical" evidence="1">
    <location>
        <begin position="159"/>
        <end position="176"/>
    </location>
</feature>
<dbReference type="SUPFAM" id="SSF48317">
    <property type="entry name" value="Acid phosphatase/Vanadium-dependent haloperoxidase"/>
    <property type="match status" value="1"/>
</dbReference>
<feature type="transmembrane region" description="Helical" evidence="1">
    <location>
        <begin position="69"/>
        <end position="99"/>
    </location>
</feature>
<dbReference type="RefSeq" id="WP_253054537.1">
    <property type="nucleotide sequence ID" value="NZ_JAMXWN010000008.1"/>
</dbReference>
<feature type="transmembrane region" description="Helical" evidence="1">
    <location>
        <begin position="12"/>
        <end position="30"/>
    </location>
</feature>
<evidence type="ECO:0000256" key="1">
    <source>
        <dbReference type="SAM" id="Phobius"/>
    </source>
</evidence>
<proteinExistence type="predicted"/>
<dbReference type="EMBL" id="JBHSTQ010000008">
    <property type="protein sequence ID" value="MFC6386872.1"/>
    <property type="molecule type" value="Genomic_DNA"/>
</dbReference>
<reference evidence="4" key="1">
    <citation type="journal article" date="2019" name="Int. J. Syst. Evol. Microbiol.">
        <title>The Global Catalogue of Microorganisms (GCM) 10K type strain sequencing project: providing services to taxonomists for standard genome sequencing and annotation.</title>
        <authorList>
            <consortium name="The Broad Institute Genomics Platform"/>
            <consortium name="The Broad Institute Genome Sequencing Center for Infectious Disease"/>
            <person name="Wu L."/>
            <person name="Ma J."/>
        </authorList>
    </citation>
    <scope>NUCLEOTIDE SEQUENCE [LARGE SCALE GENOMIC DNA]</scope>
    <source>
        <strain evidence="4">CCUG 42001</strain>
    </source>
</reference>
<comment type="caution">
    <text evidence="3">The sequence shown here is derived from an EMBL/GenBank/DDBJ whole genome shotgun (WGS) entry which is preliminary data.</text>
</comment>
<dbReference type="SMART" id="SM00014">
    <property type="entry name" value="acidPPc"/>
    <property type="match status" value="1"/>
</dbReference>
<dbReference type="Gene3D" id="1.20.144.10">
    <property type="entry name" value="Phosphatidic acid phosphatase type 2/haloperoxidase"/>
    <property type="match status" value="1"/>
</dbReference>
<accession>A0ABW1WE82</accession>
<keyword evidence="1" id="KW-0812">Transmembrane</keyword>